<sequence length="230" mass="24850">MTHGGPVASVAVSTVIFTLLPRSDALHLHLPVVRRTRDPFDGAWALPGGWIGADEDLADAARRTLVETTGLRPSYVEQLYTFGRADRSPTGRVVSVIYSALVRSPEAARVAEVHNVRWVPVAEASGLAFDHDEVVAYALWRLRAKVGYAQVAVHLLGETFSLGQLREVHEAVLGRELDPANFRRRVVASGAVEATDEHLTGGRHRPPRLYRAVVPEGAAGPFETTAGPAA</sequence>
<comment type="caution">
    <text evidence="2">The sequence shown here is derived from an EMBL/GenBank/DDBJ whole genome shotgun (WGS) entry which is preliminary data.</text>
</comment>
<dbReference type="PROSITE" id="PS51462">
    <property type="entry name" value="NUDIX"/>
    <property type="match status" value="1"/>
</dbReference>
<dbReference type="Pfam" id="PF21906">
    <property type="entry name" value="WHD_NrtR"/>
    <property type="match status" value="1"/>
</dbReference>
<dbReference type="RefSeq" id="WP_339574882.1">
    <property type="nucleotide sequence ID" value="NZ_JBBIAA010000008.1"/>
</dbReference>
<reference evidence="2 3" key="1">
    <citation type="journal article" date="2017" name="Int. J. Syst. Evol. Microbiol.">
        <title>Pseudokineococcus basanitobsidens sp. nov., isolated from volcanic rock.</title>
        <authorList>
            <person name="Lee D.W."/>
            <person name="Park M.Y."/>
            <person name="Kim J.J."/>
            <person name="Kim B.S."/>
        </authorList>
    </citation>
    <scope>NUCLEOTIDE SEQUENCE [LARGE SCALE GENOMIC DNA]</scope>
    <source>
        <strain evidence="2 3">DSM 103726</strain>
    </source>
</reference>
<name>A0ABU8RK83_9ACTN</name>
<dbReference type="InterPro" id="IPR054105">
    <property type="entry name" value="WHD_NrtR"/>
</dbReference>
<dbReference type="SUPFAM" id="SSF46785">
    <property type="entry name" value="Winged helix' DNA-binding domain"/>
    <property type="match status" value="1"/>
</dbReference>
<evidence type="ECO:0000313" key="2">
    <source>
        <dbReference type="EMBL" id="MEJ5945497.1"/>
    </source>
</evidence>
<keyword evidence="3" id="KW-1185">Reference proteome</keyword>
<accession>A0ABU8RK83</accession>
<gene>
    <name evidence="2" type="ORF">WDZ17_09365</name>
</gene>
<dbReference type="EMBL" id="JBBIAA010000008">
    <property type="protein sequence ID" value="MEJ5945497.1"/>
    <property type="molecule type" value="Genomic_DNA"/>
</dbReference>
<dbReference type="InterPro" id="IPR000086">
    <property type="entry name" value="NUDIX_hydrolase_dom"/>
</dbReference>
<dbReference type="PANTHER" id="PTHR43736">
    <property type="entry name" value="ADP-RIBOSE PYROPHOSPHATASE"/>
    <property type="match status" value="1"/>
</dbReference>
<feature type="domain" description="Nudix hydrolase" evidence="1">
    <location>
        <begin position="7"/>
        <end position="143"/>
    </location>
</feature>
<protein>
    <submittedName>
        <fullName evidence="2">NUDIX domain-containing protein</fullName>
    </submittedName>
</protein>
<dbReference type="InterPro" id="IPR036390">
    <property type="entry name" value="WH_DNA-bd_sf"/>
</dbReference>
<dbReference type="Proteomes" id="UP001387100">
    <property type="component" value="Unassembled WGS sequence"/>
</dbReference>
<proteinExistence type="predicted"/>
<dbReference type="Gene3D" id="1.10.10.10">
    <property type="entry name" value="Winged helix-like DNA-binding domain superfamily/Winged helix DNA-binding domain"/>
    <property type="match status" value="1"/>
</dbReference>
<evidence type="ECO:0000313" key="3">
    <source>
        <dbReference type="Proteomes" id="UP001387100"/>
    </source>
</evidence>
<dbReference type="InterPro" id="IPR015797">
    <property type="entry name" value="NUDIX_hydrolase-like_dom_sf"/>
</dbReference>
<dbReference type="SUPFAM" id="SSF55811">
    <property type="entry name" value="Nudix"/>
    <property type="match status" value="1"/>
</dbReference>
<dbReference type="PANTHER" id="PTHR43736:SF4">
    <property type="entry name" value="SLR1690 PROTEIN"/>
    <property type="match status" value="1"/>
</dbReference>
<dbReference type="Gene3D" id="3.90.79.10">
    <property type="entry name" value="Nucleoside Triphosphate Pyrophosphohydrolase"/>
    <property type="match status" value="1"/>
</dbReference>
<organism evidence="2 3">
    <name type="scientific">Pseudokineococcus basanitobsidens</name>
    <dbReference type="NCBI Taxonomy" id="1926649"/>
    <lineage>
        <taxon>Bacteria</taxon>
        <taxon>Bacillati</taxon>
        <taxon>Actinomycetota</taxon>
        <taxon>Actinomycetes</taxon>
        <taxon>Kineosporiales</taxon>
        <taxon>Kineosporiaceae</taxon>
        <taxon>Pseudokineococcus</taxon>
    </lineage>
</organism>
<evidence type="ECO:0000259" key="1">
    <source>
        <dbReference type="PROSITE" id="PS51462"/>
    </source>
</evidence>
<dbReference type="CDD" id="cd18873">
    <property type="entry name" value="NUDIX_NadM_like"/>
    <property type="match status" value="1"/>
</dbReference>
<dbReference type="InterPro" id="IPR036388">
    <property type="entry name" value="WH-like_DNA-bd_sf"/>
</dbReference>
<dbReference type="Pfam" id="PF00293">
    <property type="entry name" value="NUDIX"/>
    <property type="match status" value="1"/>
</dbReference>